<evidence type="ECO:0000313" key="2">
    <source>
        <dbReference type="Proteomes" id="UP000724584"/>
    </source>
</evidence>
<proteinExistence type="predicted"/>
<comment type="caution">
    <text evidence="1">The sequence shown here is derived from an EMBL/GenBank/DDBJ whole genome shotgun (WGS) entry which is preliminary data.</text>
</comment>
<gene>
    <name evidence="1" type="ORF">F5144DRAFT_635323</name>
</gene>
<dbReference type="EMBL" id="JAGIZQ010000001">
    <property type="protein sequence ID" value="KAH6649570.1"/>
    <property type="molecule type" value="Genomic_DNA"/>
</dbReference>
<dbReference type="Proteomes" id="UP000724584">
    <property type="component" value="Unassembled WGS sequence"/>
</dbReference>
<evidence type="ECO:0000313" key="1">
    <source>
        <dbReference type="EMBL" id="KAH6649570.1"/>
    </source>
</evidence>
<protein>
    <submittedName>
        <fullName evidence="1">Uncharacterized protein</fullName>
    </submittedName>
</protein>
<sequence>MESPSTSSTKCQCLPPDFTPPGKGCKQPGECLGPGGAGIGDYCEGCFQTVGDLAVEKEGSATNARYFKQISKVTGLFIITERATDRSLVASTSSNPASASTSRHTERGDQLHNHPVASHRQRALAPREQPSQPQSDPIAPYRHPPPSSSDHAGQAGEPPGGPSTSHHQPAHPPTTNHTSPATQLSGAPTTACQQPPTTGQAAPHQHQPPFVPLQQEQQPATLPPPPAEGPPQATYDNNKNDGNNNSPASSFPAPSEGVGFGDRRPCVCQGTWTCRAGGLCEETIMFVEGDLCGICEIFECGRWEEPGA</sequence>
<reference evidence="1 2" key="1">
    <citation type="journal article" date="2021" name="Nat. Commun.">
        <title>Genetic determinants of endophytism in the Arabidopsis root mycobiome.</title>
        <authorList>
            <person name="Mesny F."/>
            <person name="Miyauchi S."/>
            <person name="Thiergart T."/>
            <person name="Pickel B."/>
            <person name="Atanasova L."/>
            <person name="Karlsson M."/>
            <person name="Huettel B."/>
            <person name="Barry K.W."/>
            <person name="Haridas S."/>
            <person name="Chen C."/>
            <person name="Bauer D."/>
            <person name="Andreopoulos W."/>
            <person name="Pangilinan J."/>
            <person name="LaButti K."/>
            <person name="Riley R."/>
            <person name="Lipzen A."/>
            <person name="Clum A."/>
            <person name="Drula E."/>
            <person name="Henrissat B."/>
            <person name="Kohler A."/>
            <person name="Grigoriev I.V."/>
            <person name="Martin F.M."/>
            <person name="Hacquard S."/>
        </authorList>
    </citation>
    <scope>NUCLEOTIDE SEQUENCE [LARGE SCALE GENOMIC DNA]</scope>
    <source>
        <strain evidence="1 2">MPI-SDFR-AT-0079</strain>
    </source>
</reference>
<name>A0ACB7PML9_9PEZI</name>
<accession>A0ACB7PML9</accession>
<organism evidence="1 2">
    <name type="scientific">Chaetomium tenue</name>
    <dbReference type="NCBI Taxonomy" id="1854479"/>
    <lineage>
        <taxon>Eukaryota</taxon>
        <taxon>Fungi</taxon>
        <taxon>Dikarya</taxon>
        <taxon>Ascomycota</taxon>
        <taxon>Pezizomycotina</taxon>
        <taxon>Sordariomycetes</taxon>
        <taxon>Sordariomycetidae</taxon>
        <taxon>Sordariales</taxon>
        <taxon>Chaetomiaceae</taxon>
        <taxon>Chaetomium</taxon>
    </lineage>
</organism>
<keyword evidence="2" id="KW-1185">Reference proteome</keyword>